<dbReference type="PRINTS" id="PR00853">
    <property type="entry name" value="XPGRADSUPER"/>
</dbReference>
<evidence type="ECO:0000259" key="15">
    <source>
        <dbReference type="SMART" id="SM00484"/>
    </source>
</evidence>
<dbReference type="InterPro" id="IPR036279">
    <property type="entry name" value="5-3_exonuclease_C_sf"/>
</dbReference>
<dbReference type="PROSITE" id="PS00841">
    <property type="entry name" value="XPG_1"/>
    <property type="match status" value="1"/>
</dbReference>
<organism evidence="17 18">
    <name type="scientific">Coniochaeta hoffmannii</name>
    <dbReference type="NCBI Taxonomy" id="91930"/>
    <lineage>
        <taxon>Eukaryota</taxon>
        <taxon>Fungi</taxon>
        <taxon>Dikarya</taxon>
        <taxon>Ascomycota</taxon>
        <taxon>Pezizomycotina</taxon>
        <taxon>Sordariomycetes</taxon>
        <taxon>Sordariomycetidae</taxon>
        <taxon>Coniochaetales</taxon>
        <taxon>Coniochaetaceae</taxon>
        <taxon>Coniochaeta</taxon>
    </lineage>
</organism>
<keyword evidence="8" id="KW-0269">Exonuclease</keyword>
<keyword evidence="18" id="KW-1185">Reference proteome</keyword>
<dbReference type="PANTHER" id="PTHR11081">
    <property type="entry name" value="FLAP ENDONUCLEASE FAMILY MEMBER"/>
    <property type="match status" value="1"/>
</dbReference>
<dbReference type="SMART" id="SM00484">
    <property type="entry name" value="XPGI"/>
    <property type="match status" value="1"/>
</dbReference>
<dbReference type="SUPFAM" id="SSF47807">
    <property type="entry name" value="5' to 3' exonuclease, C-terminal subdomain"/>
    <property type="match status" value="1"/>
</dbReference>
<feature type="region of interest" description="Disordered" evidence="14">
    <location>
        <begin position="717"/>
        <end position="759"/>
    </location>
</feature>
<keyword evidence="6" id="KW-0227">DNA damage</keyword>
<keyword evidence="4" id="KW-0540">Nuclease</keyword>
<dbReference type="Pfam" id="PF00867">
    <property type="entry name" value="XPG_I"/>
    <property type="match status" value="1"/>
</dbReference>
<dbReference type="CDD" id="cd09908">
    <property type="entry name" value="H3TH_EXO1"/>
    <property type="match status" value="1"/>
</dbReference>
<dbReference type="GO" id="GO:0006281">
    <property type="term" value="P:DNA repair"/>
    <property type="evidence" value="ECO:0007669"/>
    <property type="project" value="UniProtKB-KW"/>
</dbReference>
<feature type="compositionally biased region" description="Low complexity" evidence="14">
    <location>
        <begin position="686"/>
        <end position="701"/>
    </location>
</feature>
<feature type="region of interest" description="Disordered" evidence="14">
    <location>
        <begin position="617"/>
        <end position="701"/>
    </location>
</feature>
<dbReference type="InterPro" id="IPR006086">
    <property type="entry name" value="XPG-I_dom"/>
</dbReference>
<dbReference type="EMBL" id="JANBVN010000006">
    <property type="protein sequence ID" value="KAJ9165120.1"/>
    <property type="molecule type" value="Genomic_DNA"/>
</dbReference>
<dbReference type="CDD" id="cd09857">
    <property type="entry name" value="PIN_EXO1"/>
    <property type="match status" value="1"/>
</dbReference>
<dbReference type="InterPro" id="IPR029060">
    <property type="entry name" value="PIN-like_dom_sf"/>
</dbReference>
<feature type="compositionally biased region" description="Acidic residues" evidence="14">
    <location>
        <begin position="788"/>
        <end position="797"/>
    </location>
</feature>
<dbReference type="FunFam" id="1.10.150.20:FF:000011">
    <property type="entry name" value="exonuclease 1"/>
    <property type="match status" value="1"/>
</dbReference>
<evidence type="ECO:0000313" key="18">
    <source>
        <dbReference type="Proteomes" id="UP001174691"/>
    </source>
</evidence>
<dbReference type="GO" id="GO:0017108">
    <property type="term" value="F:5'-flap endonuclease activity"/>
    <property type="evidence" value="ECO:0007669"/>
    <property type="project" value="TreeGrafter"/>
</dbReference>
<dbReference type="GO" id="GO:0035312">
    <property type="term" value="F:5'-3' DNA exonuclease activity"/>
    <property type="evidence" value="ECO:0007669"/>
    <property type="project" value="InterPro"/>
</dbReference>
<feature type="compositionally biased region" description="Low complexity" evidence="14">
    <location>
        <begin position="629"/>
        <end position="642"/>
    </location>
</feature>
<evidence type="ECO:0000256" key="11">
    <source>
        <dbReference type="ARBA" id="ARBA00023125"/>
    </source>
</evidence>
<keyword evidence="11" id="KW-0238">DNA-binding</keyword>
<dbReference type="PANTHER" id="PTHR11081:SF65">
    <property type="entry name" value="DNA DAMAGE-INDUCIBLE PROTEIN DIN7-RELATED"/>
    <property type="match status" value="1"/>
</dbReference>
<evidence type="ECO:0000256" key="8">
    <source>
        <dbReference type="ARBA" id="ARBA00022839"/>
    </source>
</evidence>
<keyword evidence="9" id="KW-0460">Magnesium</keyword>
<evidence type="ECO:0000256" key="4">
    <source>
        <dbReference type="ARBA" id="ARBA00022722"/>
    </source>
</evidence>
<evidence type="ECO:0000256" key="12">
    <source>
        <dbReference type="ARBA" id="ARBA00023204"/>
    </source>
</evidence>
<evidence type="ECO:0000256" key="1">
    <source>
        <dbReference type="ARBA" id="ARBA00001946"/>
    </source>
</evidence>
<evidence type="ECO:0000256" key="13">
    <source>
        <dbReference type="ARBA" id="ARBA00023242"/>
    </source>
</evidence>
<dbReference type="GO" id="GO:0003677">
    <property type="term" value="F:DNA binding"/>
    <property type="evidence" value="ECO:0007669"/>
    <property type="project" value="UniProtKB-KW"/>
</dbReference>
<feature type="region of interest" description="Disordered" evidence="14">
    <location>
        <begin position="413"/>
        <end position="455"/>
    </location>
</feature>
<keyword evidence="10" id="KW-0267">Excision nuclease</keyword>
<comment type="caution">
    <text evidence="17">The sequence shown here is derived from an EMBL/GenBank/DDBJ whole genome shotgun (WGS) entry which is preliminary data.</text>
</comment>
<feature type="compositionally biased region" description="Basic and acidic residues" evidence="14">
    <location>
        <begin position="798"/>
        <end position="808"/>
    </location>
</feature>
<dbReference type="Gene3D" id="3.40.50.1010">
    <property type="entry name" value="5'-nuclease"/>
    <property type="match status" value="1"/>
</dbReference>
<dbReference type="FunFam" id="3.40.50.1010:FF:000002">
    <property type="entry name" value="Exonuclease 1, putative"/>
    <property type="match status" value="1"/>
</dbReference>
<feature type="region of interest" description="Disordered" evidence="14">
    <location>
        <begin position="336"/>
        <end position="359"/>
    </location>
</feature>
<keyword evidence="13" id="KW-0539">Nucleus</keyword>
<dbReference type="SUPFAM" id="SSF88723">
    <property type="entry name" value="PIN domain-like"/>
    <property type="match status" value="1"/>
</dbReference>
<dbReference type="InterPro" id="IPR019974">
    <property type="entry name" value="XPG_CS"/>
</dbReference>
<dbReference type="GO" id="GO:0005634">
    <property type="term" value="C:nucleus"/>
    <property type="evidence" value="ECO:0007669"/>
    <property type="project" value="UniProtKB-SubCell"/>
</dbReference>
<sequence length="822" mass="90418">MGIQGLLPLLKSIHRHTELKNFAGQTLGVDAYGWLHRGTISCAIELAQGKPTRKYVDFAMHRVRMLKHFGVTPYLVFDGDYLPSKAGTEASRAKRREDSKKAGLELLKAGKPSQAHLELQKAIDVTPEMARHLIEELKKNGVPYVVAPYEADAQMVYLERQGVISGIISEDSDLLVFGCKRLLTKLDQHGQCIEINRNDFCRVREISLTGWTDVEFRHMAIFSGCDYLDSVSNMGLKTAYRMIRKHKTPEKVIRMLQFDGKFRVSENYLAAFKQAELTFLHQRVFCPTKQELVFLTDPDPRLDVENMPFIGSAVDPQTARLVAAGDINPMTKEPIIIEPLPGRSPKRRASSSVSATGMTGKPFGKPIESYFKGPRRIPLGEMDPNCFVVEPGQVAGLTQSGLLPRVFPLPRPYIDSPAPPARPYTTTPRLRRRQTEPLHSLLGLPPPKPADDARRRTAGPELIGQNVPSSDGHQMRPPKKARLCEDAPSMEEDLPAEKSKFFSATKPQTKPADTILFSDDSIEEALRELPDIDNSWSRRKSLQSMPRKSLPSEPLQIFDDRVQKGKHLVAEGDRTTSDDIISESDVEVPASSPFLASEETEQVQHLASETPIRPTLQQFSYTPQPPGLPSSSSTLTSHGQLTPRDTPRAPAQPPSAGPAFRKPSSARISNGLPTPASSLRKPAPTPTSTRSSSSSSCSSSAATLLTPLQRIGAQALNRAKPPGTFTPPLTPRSSLIPSNKKDENRRKSYDAMPVNPAFVPLPKVDADEVEELGRAAVGSEDLIVPGESEGENDDDDGDGVKRGEERRRGGGGRLGLARFLYG</sequence>
<gene>
    <name evidence="17" type="ORF">NKR19_g681</name>
</gene>
<keyword evidence="12" id="KW-0234">DNA repair</keyword>
<feature type="domain" description="XPG N-terminal" evidence="16">
    <location>
        <begin position="1"/>
        <end position="99"/>
    </location>
</feature>
<reference evidence="17" key="1">
    <citation type="submission" date="2022-07" db="EMBL/GenBank/DDBJ databases">
        <title>Fungi with potential for degradation of polypropylene.</title>
        <authorList>
            <person name="Gostincar C."/>
        </authorList>
    </citation>
    <scope>NUCLEOTIDE SEQUENCE</scope>
    <source>
        <strain evidence="17">EXF-13287</strain>
    </source>
</reference>
<dbReference type="Gene3D" id="1.10.150.20">
    <property type="entry name" value="5' to 3' exonuclease, C-terminal subdomain"/>
    <property type="match status" value="1"/>
</dbReference>
<name>A0AA38SDZ8_9PEZI</name>
<dbReference type="SMART" id="SM00485">
    <property type="entry name" value="XPGN"/>
    <property type="match status" value="1"/>
</dbReference>
<proteinExistence type="inferred from homology"/>
<dbReference type="SMART" id="SM00279">
    <property type="entry name" value="HhH2"/>
    <property type="match status" value="1"/>
</dbReference>
<evidence type="ECO:0000256" key="7">
    <source>
        <dbReference type="ARBA" id="ARBA00022801"/>
    </source>
</evidence>
<evidence type="ECO:0000256" key="3">
    <source>
        <dbReference type="ARBA" id="ARBA00010563"/>
    </source>
</evidence>
<dbReference type="Proteomes" id="UP001174691">
    <property type="component" value="Unassembled WGS sequence"/>
</dbReference>
<comment type="cofactor">
    <cofactor evidence="1">
        <name>Mg(2+)</name>
        <dbReference type="ChEBI" id="CHEBI:18420"/>
    </cofactor>
</comment>
<dbReference type="InterPro" id="IPR044752">
    <property type="entry name" value="PIN-like_EXO1"/>
</dbReference>
<evidence type="ECO:0000256" key="10">
    <source>
        <dbReference type="ARBA" id="ARBA00022881"/>
    </source>
</evidence>
<dbReference type="InterPro" id="IPR037315">
    <property type="entry name" value="EXO1_H3TH"/>
</dbReference>
<feature type="region of interest" description="Disordered" evidence="14">
    <location>
        <begin position="774"/>
        <end position="814"/>
    </location>
</feature>
<accession>A0AA38SDZ8</accession>
<keyword evidence="7" id="KW-0378">Hydrolase</keyword>
<dbReference type="InterPro" id="IPR006085">
    <property type="entry name" value="XPG_DNA_repair_N"/>
</dbReference>
<comment type="similarity">
    <text evidence="3">Belongs to the XPG/RAD2 endonuclease family. EXO1 subfamily.</text>
</comment>
<keyword evidence="5" id="KW-0479">Metal-binding</keyword>
<dbReference type="InterPro" id="IPR008918">
    <property type="entry name" value="HhH2"/>
</dbReference>
<evidence type="ECO:0000256" key="2">
    <source>
        <dbReference type="ARBA" id="ARBA00004123"/>
    </source>
</evidence>
<dbReference type="PROSITE" id="PS00842">
    <property type="entry name" value="XPG_2"/>
    <property type="match status" value="1"/>
</dbReference>
<dbReference type="AlphaFoldDB" id="A0AA38SDZ8"/>
<feature type="domain" description="XPG-I" evidence="15">
    <location>
        <begin position="138"/>
        <end position="208"/>
    </location>
</feature>
<feature type="compositionally biased region" description="Polar residues" evidence="14">
    <location>
        <begin position="666"/>
        <end position="677"/>
    </location>
</feature>
<evidence type="ECO:0000256" key="14">
    <source>
        <dbReference type="SAM" id="MobiDB-lite"/>
    </source>
</evidence>
<feature type="region of interest" description="Disordered" evidence="14">
    <location>
        <begin position="537"/>
        <end position="556"/>
    </location>
</feature>
<feature type="region of interest" description="Disordered" evidence="14">
    <location>
        <begin position="569"/>
        <end position="591"/>
    </location>
</feature>
<feature type="compositionally biased region" description="Basic and acidic residues" evidence="14">
    <location>
        <begin position="739"/>
        <end position="749"/>
    </location>
</feature>
<evidence type="ECO:0000256" key="6">
    <source>
        <dbReference type="ARBA" id="ARBA00022763"/>
    </source>
</evidence>
<evidence type="ECO:0000313" key="17">
    <source>
        <dbReference type="EMBL" id="KAJ9165120.1"/>
    </source>
</evidence>
<evidence type="ECO:0000256" key="9">
    <source>
        <dbReference type="ARBA" id="ARBA00022842"/>
    </source>
</evidence>
<evidence type="ECO:0000256" key="5">
    <source>
        <dbReference type="ARBA" id="ARBA00022723"/>
    </source>
</evidence>
<dbReference type="InterPro" id="IPR006084">
    <property type="entry name" value="XPG/Rad2"/>
</dbReference>
<comment type="subcellular location">
    <subcellularLocation>
        <location evidence="2">Nucleus</location>
    </subcellularLocation>
</comment>
<feature type="compositionally biased region" description="Pro residues" evidence="14">
    <location>
        <begin position="413"/>
        <end position="422"/>
    </location>
</feature>
<dbReference type="GO" id="GO:0046872">
    <property type="term" value="F:metal ion binding"/>
    <property type="evidence" value="ECO:0007669"/>
    <property type="project" value="UniProtKB-KW"/>
</dbReference>
<evidence type="ECO:0000259" key="16">
    <source>
        <dbReference type="SMART" id="SM00485"/>
    </source>
</evidence>
<dbReference type="Pfam" id="PF00752">
    <property type="entry name" value="XPG_N"/>
    <property type="match status" value="1"/>
</dbReference>
<protein>
    <submittedName>
        <fullName evidence="17">Exodeoxyribonuclease 1</fullName>
    </submittedName>
</protein>